<reference evidence="1" key="1">
    <citation type="submission" date="2014-07" db="EMBL/GenBank/DDBJ databases">
        <authorList>
            <person name="Martin A.A"/>
            <person name="De Silva N."/>
        </authorList>
    </citation>
    <scope>NUCLEOTIDE SEQUENCE</scope>
</reference>
<evidence type="ECO:0000313" key="2">
    <source>
        <dbReference type="WBParaSite" id="SVE_2023300.1"/>
    </source>
</evidence>
<accession>A0A0K0G651</accession>
<dbReference type="Proteomes" id="UP000035680">
    <property type="component" value="Unassembled WGS sequence"/>
</dbReference>
<protein>
    <submittedName>
        <fullName evidence="2">Uncharacterized protein</fullName>
    </submittedName>
</protein>
<dbReference type="WBParaSite" id="SVE_2023300.1">
    <property type="protein sequence ID" value="SVE_2023300.1"/>
    <property type="gene ID" value="SVE_2023300"/>
</dbReference>
<evidence type="ECO:0000313" key="1">
    <source>
        <dbReference type="Proteomes" id="UP000035680"/>
    </source>
</evidence>
<organism evidence="1 2">
    <name type="scientific">Strongyloides venezuelensis</name>
    <name type="common">Threadworm</name>
    <dbReference type="NCBI Taxonomy" id="75913"/>
    <lineage>
        <taxon>Eukaryota</taxon>
        <taxon>Metazoa</taxon>
        <taxon>Ecdysozoa</taxon>
        <taxon>Nematoda</taxon>
        <taxon>Chromadorea</taxon>
        <taxon>Rhabditida</taxon>
        <taxon>Tylenchina</taxon>
        <taxon>Panagrolaimomorpha</taxon>
        <taxon>Strongyloidoidea</taxon>
        <taxon>Strongyloididae</taxon>
        <taxon>Strongyloides</taxon>
    </lineage>
</organism>
<reference evidence="2" key="2">
    <citation type="submission" date="2015-08" db="UniProtKB">
        <authorList>
            <consortium name="WormBaseParasite"/>
        </authorList>
    </citation>
    <scope>IDENTIFICATION</scope>
</reference>
<sequence length="15" mass="1720">VHPPGPYRFYICIAS</sequence>
<name>A0A0K0G651_STRVS</name>
<proteinExistence type="predicted"/>
<keyword evidence="1" id="KW-1185">Reference proteome</keyword>